<dbReference type="Proteomes" id="UP000237966">
    <property type="component" value="Unassembled WGS sequence"/>
</dbReference>
<dbReference type="EMBL" id="LBFI01000032">
    <property type="protein sequence ID" value="KKM45646.1"/>
    <property type="molecule type" value="Genomic_DNA"/>
</dbReference>
<accession>A0A0C5BQC6</accession>
<dbReference type="PATRIC" id="fig|145458.7.peg.97"/>
<feature type="region of interest" description="Disordered" evidence="1">
    <location>
        <begin position="1"/>
        <end position="21"/>
    </location>
</feature>
<evidence type="ECO:0000256" key="1">
    <source>
        <dbReference type="SAM" id="MobiDB-lite"/>
    </source>
</evidence>
<dbReference type="STRING" id="145458.APU90_06085"/>
<comment type="caution">
    <text evidence="2">The sequence shown here is derived from an EMBL/GenBank/DDBJ whole genome shotgun (WGS) entry which is preliminary data.</text>
</comment>
<evidence type="ECO:0000313" key="2">
    <source>
        <dbReference type="EMBL" id="KKM45646.1"/>
    </source>
</evidence>
<reference evidence="2 4" key="1">
    <citation type="submission" date="2015-04" db="EMBL/GenBank/DDBJ databases">
        <title>Draft genome sequence of Rathayibacter toxicus strain FH-142 (AKA 70134 or CS 32), a Western Australian isolate.</title>
        <authorList>
            <consortium name="Consortium for Microbial Forensics and Genomics (microFORGE)"/>
            <person name="Knight B.M."/>
            <person name="Roberts D.P."/>
            <person name="Lin D."/>
            <person name="Hari K."/>
            <person name="Fletcher J."/>
            <person name="Melcher U."/>
            <person name="Blagden T."/>
            <person name="Luster D.G."/>
            <person name="Sechler A.J."/>
            <person name="Schneider W.L."/>
            <person name="Winegar R.A."/>
        </authorList>
    </citation>
    <scope>NUCLEOTIDE SEQUENCE [LARGE SCALE GENOMIC DNA]</scope>
    <source>
        <strain evidence="2 4">FH142</strain>
    </source>
</reference>
<name>A0A0C5BQC6_9MICO</name>
<proteinExistence type="predicted"/>
<dbReference type="KEGG" id="rtx:TI83_00395"/>
<evidence type="ECO:0000313" key="4">
    <source>
        <dbReference type="Proteomes" id="UP000052979"/>
    </source>
</evidence>
<dbReference type="Proteomes" id="UP000052979">
    <property type="component" value="Unassembled WGS sequence"/>
</dbReference>
<dbReference type="AlphaFoldDB" id="A0A0C5BQC6"/>
<keyword evidence="4" id="KW-1185">Reference proteome</keyword>
<dbReference type="KEGG" id="rtc:APU90_06085"/>
<protein>
    <submittedName>
        <fullName evidence="2">Uncharacterized protein</fullName>
    </submittedName>
</protein>
<dbReference type="EMBL" id="PSWU01000001">
    <property type="protein sequence ID" value="PPI17090.1"/>
    <property type="molecule type" value="Genomic_DNA"/>
</dbReference>
<gene>
    <name evidence="3" type="ORF">C5C51_00200</name>
    <name evidence="2" type="ORF">VT73_05620</name>
</gene>
<organism evidence="2 4">
    <name type="scientific">Rathayibacter toxicus</name>
    <dbReference type="NCBI Taxonomy" id="145458"/>
    <lineage>
        <taxon>Bacteria</taxon>
        <taxon>Bacillati</taxon>
        <taxon>Actinomycetota</taxon>
        <taxon>Actinomycetes</taxon>
        <taxon>Micrococcales</taxon>
        <taxon>Microbacteriaceae</taxon>
        <taxon>Rathayibacter</taxon>
    </lineage>
</organism>
<evidence type="ECO:0000313" key="5">
    <source>
        <dbReference type="Proteomes" id="UP000237966"/>
    </source>
</evidence>
<sequence>MCSSGRKQVRTRDDDASAGTNLEIEWATPSTTTEFVGPGSEFPGIVEVPPGTSSSAADCLSLAFGGQPDRGRLPRTRCRAYR</sequence>
<evidence type="ECO:0000313" key="3">
    <source>
        <dbReference type="EMBL" id="PPI17090.1"/>
    </source>
</evidence>
<reference evidence="3 5" key="2">
    <citation type="submission" date="2018-02" db="EMBL/GenBank/DDBJ databases">
        <title>Bacteriophage NCPPB3778 and a type I-E CRISPR drive the evolution of the US Biological Select Agent, Rathayibacter toxicus.</title>
        <authorList>
            <person name="Davis E.W.II."/>
            <person name="Tabima J.F."/>
            <person name="Weisberg A.J."/>
            <person name="Lopes L.D."/>
            <person name="Wiseman M.S."/>
            <person name="Wiseman M.S."/>
            <person name="Pupko T."/>
            <person name="Belcher M.S."/>
            <person name="Sechler A.J."/>
            <person name="Tancos M.A."/>
            <person name="Schroeder B.K."/>
            <person name="Murray T.D."/>
            <person name="Luster D.G."/>
            <person name="Schneider W.L."/>
            <person name="Rogers E."/>
            <person name="Andreote F.D."/>
            <person name="Grunwald N.J."/>
            <person name="Putnam M.L."/>
            <person name="Chang J.H."/>
        </authorList>
    </citation>
    <scope>NUCLEOTIDE SEQUENCE [LARGE SCALE GENOMIC DNA]</scope>
    <source>
        <strain evidence="3 5">FH99</strain>
    </source>
</reference>